<dbReference type="Pfam" id="PF00924">
    <property type="entry name" value="MS_channel_2nd"/>
    <property type="match status" value="1"/>
</dbReference>
<feature type="transmembrane region" description="Helical" evidence="7">
    <location>
        <begin position="15"/>
        <end position="34"/>
    </location>
</feature>
<protein>
    <submittedName>
        <fullName evidence="11">Mechanosensitive ion channel family protein</fullName>
    </submittedName>
</protein>
<feature type="transmembrane region" description="Helical" evidence="7">
    <location>
        <begin position="92"/>
        <end position="114"/>
    </location>
</feature>
<dbReference type="SUPFAM" id="SSF82689">
    <property type="entry name" value="Mechanosensitive channel protein MscS (YggB), C-terminal domain"/>
    <property type="match status" value="1"/>
</dbReference>
<evidence type="ECO:0000256" key="5">
    <source>
        <dbReference type="ARBA" id="ARBA00022989"/>
    </source>
</evidence>
<keyword evidence="4 7" id="KW-0812">Transmembrane</keyword>
<dbReference type="InterPro" id="IPR049278">
    <property type="entry name" value="MS_channel_C"/>
</dbReference>
<dbReference type="GO" id="GO:0005886">
    <property type="term" value="C:plasma membrane"/>
    <property type="evidence" value="ECO:0007669"/>
    <property type="project" value="UniProtKB-SubCell"/>
</dbReference>
<gene>
    <name evidence="11" type="ORF">NB646_00605</name>
</gene>
<evidence type="ECO:0000256" key="6">
    <source>
        <dbReference type="ARBA" id="ARBA00023136"/>
    </source>
</evidence>
<feature type="transmembrane region" description="Helical" evidence="7">
    <location>
        <begin position="135"/>
        <end position="152"/>
    </location>
</feature>
<feature type="domain" description="Mechanosensitive ion channel MscS C-terminal" evidence="9">
    <location>
        <begin position="254"/>
        <end position="338"/>
    </location>
</feature>
<dbReference type="InterPro" id="IPR010920">
    <property type="entry name" value="LSM_dom_sf"/>
</dbReference>
<organism evidence="11">
    <name type="scientific">Oxalobacter aliiformigenes</name>
    <dbReference type="NCBI Taxonomy" id="2946593"/>
    <lineage>
        <taxon>Bacteria</taxon>
        <taxon>Pseudomonadati</taxon>
        <taxon>Pseudomonadota</taxon>
        <taxon>Betaproteobacteria</taxon>
        <taxon>Burkholderiales</taxon>
        <taxon>Oxalobacteraceae</taxon>
        <taxon>Oxalobacter</taxon>
    </lineage>
</organism>
<dbReference type="GO" id="GO:0008381">
    <property type="term" value="F:mechanosensitive monoatomic ion channel activity"/>
    <property type="evidence" value="ECO:0007669"/>
    <property type="project" value="UniProtKB-ARBA"/>
</dbReference>
<dbReference type="EMBL" id="CP098251">
    <property type="protein sequence ID" value="WAV91303.1"/>
    <property type="molecule type" value="Genomic_DNA"/>
</dbReference>
<evidence type="ECO:0000259" key="8">
    <source>
        <dbReference type="Pfam" id="PF00924"/>
    </source>
</evidence>
<dbReference type="Gene3D" id="3.30.70.100">
    <property type="match status" value="1"/>
</dbReference>
<evidence type="ECO:0000256" key="3">
    <source>
        <dbReference type="ARBA" id="ARBA00022475"/>
    </source>
</evidence>
<dbReference type="SUPFAM" id="SSF82861">
    <property type="entry name" value="Mechanosensitive channel protein MscS (YggB), transmembrane region"/>
    <property type="match status" value="1"/>
</dbReference>
<sequence length="357" mass="39550">MKHLKIIYFSNSWEYLLAACAVVLLLFLALLSLKRILAAQLYKRARRTATYWDDILAMTAASTSTVSLLVFSFLSGLYILDLPDEVNAVNAHLAAVVFLFQCGLWLSKAISGWLAIKASPEPANGTRHETMNMHIIGFITRIVIWTIVLLLILDNLGINITALIASLGIGGVAVALAVQNILGDLFASLSIAIDKPFEVGDSIVIDDLNGTVKYVGLKTTRLTSISGEELVISNADLLKSRIHNFKKMQERRMVFTIGVTFDTSSEKLRRISEIIQEIFSHIPTVRLDRVHFSSIGQSSLDFEIAYYVRDSSYTIAMDAQQEINLSLIEHFAKENIEFAFPTQTLYVTENVPGSAGT</sequence>
<evidence type="ECO:0000259" key="10">
    <source>
        <dbReference type="Pfam" id="PF21088"/>
    </source>
</evidence>
<keyword evidence="3" id="KW-1003">Cell membrane</keyword>
<evidence type="ECO:0000256" key="2">
    <source>
        <dbReference type="ARBA" id="ARBA00008017"/>
    </source>
</evidence>
<dbReference type="RefSeq" id="WP_269315992.1">
    <property type="nucleotide sequence ID" value="NZ_CP098251.1"/>
</dbReference>
<comment type="similarity">
    <text evidence="2">Belongs to the MscS (TC 1.A.23) family.</text>
</comment>
<proteinExistence type="inferred from homology"/>
<dbReference type="InterPro" id="IPR006685">
    <property type="entry name" value="MscS_channel_2nd"/>
</dbReference>
<dbReference type="InterPro" id="IPR011014">
    <property type="entry name" value="MscS_channel_TM-2"/>
</dbReference>
<dbReference type="InterPro" id="IPR049142">
    <property type="entry name" value="MS_channel_1st"/>
</dbReference>
<dbReference type="Proteomes" id="UP001164819">
    <property type="component" value="Chromosome"/>
</dbReference>
<accession>A0A9E9NT12</accession>
<keyword evidence="5 7" id="KW-1133">Transmembrane helix</keyword>
<evidence type="ECO:0000256" key="1">
    <source>
        <dbReference type="ARBA" id="ARBA00004651"/>
    </source>
</evidence>
<dbReference type="SUPFAM" id="SSF50182">
    <property type="entry name" value="Sm-like ribonucleoproteins"/>
    <property type="match status" value="1"/>
</dbReference>
<dbReference type="PANTHER" id="PTHR30566">
    <property type="entry name" value="YNAI-RELATED MECHANOSENSITIVE ION CHANNEL"/>
    <property type="match status" value="1"/>
</dbReference>
<feature type="domain" description="Mechanosensitive ion channel MscS" evidence="8">
    <location>
        <begin position="180"/>
        <end position="246"/>
    </location>
</feature>
<dbReference type="PANTHER" id="PTHR30566:SF25">
    <property type="entry name" value="INNER MEMBRANE PROTEIN"/>
    <property type="match status" value="1"/>
</dbReference>
<evidence type="ECO:0000256" key="4">
    <source>
        <dbReference type="ARBA" id="ARBA00022692"/>
    </source>
</evidence>
<dbReference type="Gene3D" id="1.10.287.1260">
    <property type="match status" value="1"/>
</dbReference>
<dbReference type="InterPro" id="IPR023408">
    <property type="entry name" value="MscS_beta-dom_sf"/>
</dbReference>
<feature type="transmembrane region" description="Helical" evidence="7">
    <location>
        <begin position="158"/>
        <end position="178"/>
    </location>
</feature>
<evidence type="ECO:0000259" key="9">
    <source>
        <dbReference type="Pfam" id="PF21082"/>
    </source>
</evidence>
<comment type="subcellular location">
    <subcellularLocation>
        <location evidence="1">Cell membrane</location>
        <topology evidence="1">Multi-pass membrane protein</topology>
    </subcellularLocation>
</comment>
<reference evidence="11" key="1">
    <citation type="journal article" date="2022" name="Front. Microbiol.">
        <title>New perspectives on an old grouping: The genomic and phenotypic variability of Oxalobacter formigenes and the implications for calcium oxalate stone prevention.</title>
        <authorList>
            <person name="Chmiel J.A."/>
            <person name="Carr C."/>
            <person name="Stuivenberg G.A."/>
            <person name="Venema R."/>
            <person name="Chanyi R.M."/>
            <person name="Al K.F."/>
            <person name="Giguere D."/>
            <person name="Say H."/>
            <person name="Akouris P.P."/>
            <person name="Dominguez Romero S.A."/>
            <person name="Kwong A."/>
            <person name="Tai V."/>
            <person name="Koval S.F."/>
            <person name="Razvi H."/>
            <person name="Bjazevic J."/>
            <person name="Burton J.P."/>
        </authorList>
    </citation>
    <scope>NUCLEOTIDE SEQUENCE</scope>
    <source>
        <strain evidence="11">OxK</strain>
    </source>
</reference>
<dbReference type="InterPro" id="IPR011066">
    <property type="entry name" value="MscS_channel_C_sf"/>
</dbReference>
<feature type="transmembrane region" description="Helical" evidence="7">
    <location>
        <begin position="55"/>
        <end position="80"/>
    </location>
</feature>
<name>A0A9E9NT12_9BURK</name>
<feature type="domain" description="Mechanosensitive ion channel transmembrane helices 2/3" evidence="10">
    <location>
        <begin position="139"/>
        <end position="179"/>
    </location>
</feature>
<dbReference type="AlphaFoldDB" id="A0A9E9NT12"/>
<dbReference type="Pfam" id="PF21082">
    <property type="entry name" value="MS_channel_3rd"/>
    <property type="match status" value="1"/>
</dbReference>
<dbReference type="Pfam" id="PF21088">
    <property type="entry name" value="MS_channel_1st"/>
    <property type="match status" value="1"/>
</dbReference>
<evidence type="ECO:0000256" key="7">
    <source>
        <dbReference type="SAM" id="Phobius"/>
    </source>
</evidence>
<keyword evidence="6 7" id="KW-0472">Membrane</keyword>
<dbReference type="Gene3D" id="2.30.30.60">
    <property type="match status" value="1"/>
</dbReference>
<evidence type="ECO:0000313" key="11">
    <source>
        <dbReference type="EMBL" id="WAV91303.1"/>
    </source>
</evidence>